<dbReference type="Proteomes" id="UP000573001">
    <property type="component" value="Unassembled WGS sequence"/>
</dbReference>
<evidence type="ECO:0000256" key="4">
    <source>
        <dbReference type="ARBA" id="ARBA00022519"/>
    </source>
</evidence>
<protein>
    <submittedName>
        <fullName evidence="10">2-aminoethylphosphonate transport system permease protein</fullName>
    </submittedName>
    <submittedName>
        <fullName evidence="11">ABC transporter permease subunit</fullName>
    </submittedName>
</protein>
<reference evidence="10 13" key="2">
    <citation type="submission" date="2020-07" db="EMBL/GenBank/DDBJ databases">
        <title>Above-ground endophytic microbial communities from plants in different locations in the United States.</title>
        <authorList>
            <person name="Frank C."/>
        </authorList>
    </citation>
    <scope>NUCLEOTIDE SEQUENCE [LARGE SCALE GENOMIC DNA]</scope>
    <source>
        <strain evidence="10 13">WPL5_2</strain>
    </source>
</reference>
<evidence type="ECO:0000313" key="11">
    <source>
        <dbReference type="EMBL" id="NUU14974.1"/>
    </source>
</evidence>
<comment type="subcellular location">
    <subcellularLocation>
        <location evidence="1">Cell inner membrane</location>
        <topology evidence="1">Multi-pass membrane protein</topology>
    </subcellularLocation>
    <subcellularLocation>
        <location evidence="8">Cell membrane</location>
        <topology evidence="8">Multi-pass membrane protein</topology>
    </subcellularLocation>
</comment>
<keyword evidence="12" id="KW-1185">Reference proteome</keyword>
<feature type="transmembrane region" description="Helical" evidence="8">
    <location>
        <begin position="103"/>
        <end position="124"/>
    </location>
</feature>
<feature type="domain" description="ABC transmembrane type-1" evidence="9">
    <location>
        <begin position="66"/>
        <end position="254"/>
    </location>
</feature>
<feature type="transmembrane region" description="Helical" evidence="8">
    <location>
        <begin position="233"/>
        <end position="256"/>
    </location>
</feature>
<dbReference type="EMBL" id="JABMCE010000084">
    <property type="protein sequence ID" value="NUU14974.1"/>
    <property type="molecule type" value="Genomic_DNA"/>
</dbReference>
<organism evidence="10 13">
    <name type="scientific">Curtobacterium pusillum</name>
    <dbReference type="NCBI Taxonomy" id="69373"/>
    <lineage>
        <taxon>Bacteria</taxon>
        <taxon>Bacillati</taxon>
        <taxon>Actinomycetota</taxon>
        <taxon>Actinomycetes</taxon>
        <taxon>Micrococcales</taxon>
        <taxon>Microbacteriaceae</taxon>
        <taxon>Curtobacterium</taxon>
    </lineage>
</organism>
<dbReference type="GO" id="GO:0005886">
    <property type="term" value="C:plasma membrane"/>
    <property type="evidence" value="ECO:0007669"/>
    <property type="project" value="UniProtKB-SubCell"/>
</dbReference>
<evidence type="ECO:0000256" key="2">
    <source>
        <dbReference type="ARBA" id="ARBA00022448"/>
    </source>
</evidence>
<feature type="transmembrane region" description="Helical" evidence="8">
    <location>
        <begin position="65"/>
        <end position="91"/>
    </location>
</feature>
<evidence type="ECO:0000256" key="1">
    <source>
        <dbReference type="ARBA" id="ARBA00004429"/>
    </source>
</evidence>
<dbReference type="AlphaFoldDB" id="A0AAW3T2E4"/>
<evidence type="ECO:0000313" key="10">
    <source>
        <dbReference type="EMBL" id="MBA8989531.1"/>
    </source>
</evidence>
<reference evidence="11 12" key="1">
    <citation type="submission" date="2020-05" db="EMBL/GenBank/DDBJ databases">
        <title>Genome Sequencing of Type Strains.</title>
        <authorList>
            <person name="Lemaire J.F."/>
            <person name="Inderbitzin P."/>
            <person name="Gregorio O.A."/>
            <person name="Collins S.B."/>
            <person name="Wespe N."/>
            <person name="Knight-Connoni V."/>
        </authorList>
    </citation>
    <scope>NUCLEOTIDE SEQUENCE [LARGE SCALE GENOMIC DNA]</scope>
    <source>
        <strain evidence="11 12">ATCC 19096</strain>
    </source>
</reference>
<proteinExistence type="inferred from homology"/>
<comment type="caution">
    <text evidence="10">The sequence shown here is derived from an EMBL/GenBank/DDBJ whole genome shotgun (WGS) entry which is preliminary data.</text>
</comment>
<dbReference type="Proteomes" id="UP000590225">
    <property type="component" value="Unassembled WGS sequence"/>
</dbReference>
<dbReference type="Pfam" id="PF00528">
    <property type="entry name" value="BPD_transp_1"/>
    <property type="match status" value="1"/>
</dbReference>
<dbReference type="SUPFAM" id="SSF161098">
    <property type="entry name" value="MetI-like"/>
    <property type="match status" value="1"/>
</dbReference>
<keyword evidence="2 8" id="KW-0813">Transport</keyword>
<comment type="similarity">
    <text evidence="8">Belongs to the binding-protein-dependent transport system permease family.</text>
</comment>
<dbReference type="Gene3D" id="1.10.3720.10">
    <property type="entry name" value="MetI-like"/>
    <property type="match status" value="1"/>
</dbReference>
<name>A0AAW3T2E4_9MICO</name>
<evidence type="ECO:0000256" key="3">
    <source>
        <dbReference type="ARBA" id="ARBA00022475"/>
    </source>
</evidence>
<dbReference type="EMBL" id="JACGXP010000001">
    <property type="protein sequence ID" value="MBA8989531.1"/>
    <property type="molecule type" value="Genomic_DNA"/>
</dbReference>
<evidence type="ECO:0000313" key="13">
    <source>
        <dbReference type="Proteomes" id="UP000590225"/>
    </source>
</evidence>
<dbReference type="PANTHER" id="PTHR43357">
    <property type="entry name" value="INNER MEMBRANE ABC TRANSPORTER PERMEASE PROTEIN YDCV"/>
    <property type="match status" value="1"/>
</dbReference>
<evidence type="ECO:0000256" key="6">
    <source>
        <dbReference type="ARBA" id="ARBA00022989"/>
    </source>
</evidence>
<feature type="transmembrane region" description="Helical" evidence="8">
    <location>
        <begin position="191"/>
        <end position="213"/>
    </location>
</feature>
<gene>
    <name evidence="10" type="ORF">FHW23_000763</name>
    <name evidence="11" type="ORF">HP507_14160</name>
</gene>
<dbReference type="InterPro" id="IPR000515">
    <property type="entry name" value="MetI-like"/>
</dbReference>
<dbReference type="PANTHER" id="PTHR43357:SF4">
    <property type="entry name" value="INNER MEMBRANE ABC TRANSPORTER PERMEASE PROTEIN YDCV"/>
    <property type="match status" value="1"/>
</dbReference>
<keyword evidence="3" id="KW-1003">Cell membrane</keyword>
<evidence type="ECO:0000313" key="12">
    <source>
        <dbReference type="Proteomes" id="UP000573001"/>
    </source>
</evidence>
<keyword evidence="6 8" id="KW-1133">Transmembrane helix</keyword>
<dbReference type="InterPro" id="IPR035906">
    <property type="entry name" value="MetI-like_sf"/>
</dbReference>
<dbReference type="PROSITE" id="PS50928">
    <property type="entry name" value="ABC_TM1"/>
    <property type="match status" value="1"/>
</dbReference>
<keyword evidence="7 8" id="KW-0472">Membrane</keyword>
<dbReference type="GO" id="GO:0055085">
    <property type="term" value="P:transmembrane transport"/>
    <property type="evidence" value="ECO:0007669"/>
    <property type="project" value="InterPro"/>
</dbReference>
<sequence>MLVRNVALRRTVQAVAIAVLLVLFALPFVAVLLGSVASSWSGPVPSGLTLGNFLAVAGESGTLGAAGASLVTAAVATVVAIVLATSAALGARSAPRLRTVVDAAFLLPVAVPSVAIGLAILIAFSSGPVPLNGTVWIVLVAHVVLVSAIAHQPISAAVARLDRRYEESAAALGASPARILLTVVLPQLRPALIAAAALCTALSMGELTAVMMVAPPTWRTLPLEVFSMTSRGIHLYEGAALAVVLMGITLVALLGLGRLARPR</sequence>
<dbReference type="CDD" id="cd06261">
    <property type="entry name" value="TM_PBP2"/>
    <property type="match status" value="1"/>
</dbReference>
<dbReference type="RefSeq" id="WP_175352433.1">
    <property type="nucleotide sequence ID" value="NZ_BAAAWQ010000001.1"/>
</dbReference>
<feature type="transmembrane region" description="Helical" evidence="8">
    <location>
        <begin position="136"/>
        <end position="159"/>
    </location>
</feature>
<evidence type="ECO:0000256" key="8">
    <source>
        <dbReference type="RuleBase" id="RU363032"/>
    </source>
</evidence>
<evidence type="ECO:0000256" key="7">
    <source>
        <dbReference type="ARBA" id="ARBA00023136"/>
    </source>
</evidence>
<evidence type="ECO:0000256" key="5">
    <source>
        <dbReference type="ARBA" id="ARBA00022692"/>
    </source>
</evidence>
<keyword evidence="4" id="KW-0997">Cell inner membrane</keyword>
<accession>A0AAW3T2E4</accession>
<evidence type="ECO:0000259" key="9">
    <source>
        <dbReference type="PROSITE" id="PS50928"/>
    </source>
</evidence>
<keyword evidence="5 8" id="KW-0812">Transmembrane</keyword>